<dbReference type="SUPFAM" id="SSF55129">
    <property type="entry name" value="Ribosomal protein L30p/L7e"/>
    <property type="match status" value="1"/>
</dbReference>
<dbReference type="CDD" id="cd01658">
    <property type="entry name" value="Ribosomal_L30"/>
    <property type="match status" value="1"/>
</dbReference>
<evidence type="ECO:0000313" key="7">
    <source>
        <dbReference type="EMBL" id="MDC9031967.1"/>
    </source>
</evidence>
<evidence type="ECO:0000256" key="2">
    <source>
        <dbReference type="ARBA" id="ARBA00011838"/>
    </source>
</evidence>
<evidence type="ECO:0000256" key="5">
    <source>
        <dbReference type="ARBA" id="ARBA00035492"/>
    </source>
</evidence>
<evidence type="ECO:0000259" key="6">
    <source>
        <dbReference type="Pfam" id="PF00327"/>
    </source>
</evidence>
<evidence type="ECO:0000313" key="8">
    <source>
        <dbReference type="Proteomes" id="UP001221763"/>
    </source>
</evidence>
<reference evidence="7 8" key="1">
    <citation type="journal article" date="2023" name="Plant">
        <title>Draft Genome Sequence Resource of CBPPT1, a 'Candidatus Phytoplasma trifolii'-Related Strain Associated with Potato Purple Top Disease in the Columbia Basin, U.S.A.</title>
        <authorList>
            <person name="Wei W."/>
            <person name="Shao J."/>
            <person name="Bottner-Parker K.D."/>
            <person name="Zhao Y."/>
        </authorList>
    </citation>
    <scope>NUCLEOTIDE SEQUENCE [LARGE SCALE GENOMIC DNA]</scope>
    <source>
        <strain evidence="7 8">CBPPT1</strain>
    </source>
</reference>
<accession>A0ABT5LB41</accession>
<dbReference type="Gene3D" id="3.30.1390.20">
    <property type="entry name" value="Ribosomal protein L30, ferredoxin-like fold domain"/>
    <property type="match status" value="1"/>
</dbReference>
<evidence type="ECO:0000256" key="4">
    <source>
        <dbReference type="ARBA" id="ARBA00023274"/>
    </source>
</evidence>
<gene>
    <name evidence="7" type="ORF">M8044_000186</name>
</gene>
<protein>
    <recommendedName>
        <fullName evidence="5">50S ribosomal protein L30</fullName>
    </recommendedName>
</protein>
<comment type="similarity">
    <text evidence="1">Belongs to the universal ribosomal protein uL30 family.</text>
</comment>
<comment type="subunit">
    <text evidence="2">Part of the 50S ribosomal subunit.</text>
</comment>
<comment type="caution">
    <text evidence="7">The sequence shown here is derived from an EMBL/GenBank/DDBJ whole genome shotgun (WGS) entry which is preliminary data.</text>
</comment>
<dbReference type="InterPro" id="IPR036919">
    <property type="entry name" value="Ribo_uL30_ferredoxin-like_sf"/>
</dbReference>
<keyword evidence="3 7" id="KW-0689">Ribosomal protein</keyword>
<evidence type="ECO:0000256" key="3">
    <source>
        <dbReference type="ARBA" id="ARBA00022980"/>
    </source>
</evidence>
<dbReference type="InterPro" id="IPR016082">
    <property type="entry name" value="Ribosomal_uL30_ferredoxin-like"/>
</dbReference>
<dbReference type="NCBIfam" id="TIGR01308">
    <property type="entry name" value="rpmD_bact"/>
    <property type="match status" value="1"/>
</dbReference>
<dbReference type="EMBL" id="JANHJP010000003">
    <property type="protein sequence ID" value="MDC9031967.1"/>
    <property type="molecule type" value="Genomic_DNA"/>
</dbReference>
<feature type="domain" description="Large ribosomal subunit protein uL30-like ferredoxin-like fold" evidence="6">
    <location>
        <begin position="4"/>
        <end position="53"/>
    </location>
</feature>
<keyword evidence="4" id="KW-0687">Ribonucleoprotein</keyword>
<dbReference type="Pfam" id="PF00327">
    <property type="entry name" value="Ribosomal_L30"/>
    <property type="match status" value="1"/>
</dbReference>
<keyword evidence="8" id="KW-1185">Reference proteome</keyword>
<dbReference type="HAMAP" id="MF_01371_B">
    <property type="entry name" value="Ribosomal_uL30_B"/>
    <property type="match status" value="1"/>
</dbReference>
<sequence>MKLEITLKKSLIGRTPNQVKNANILGLKKINQKVIKEDIQVVRGILKKINHLVLIKEICSKESD</sequence>
<dbReference type="InterPro" id="IPR005996">
    <property type="entry name" value="Ribosomal_uL30_bac-type"/>
</dbReference>
<dbReference type="GO" id="GO:0005840">
    <property type="term" value="C:ribosome"/>
    <property type="evidence" value="ECO:0007669"/>
    <property type="project" value="UniProtKB-KW"/>
</dbReference>
<evidence type="ECO:0000256" key="1">
    <source>
        <dbReference type="ARBA" id="ARBA00007594"/>
    </source>
</evidence>
<organism evidence="7 8">
    <name type="scientific">Columbia Basin potato purple top phytoplasma</name>
    <dbReference type="NCBI Taxonomy" id="307134"/>
    <lineage>
        <taxon>Bacteria</taxon>
        <taxon>Bacillati</taxon>
        <taxon>Mycoplasmatota</taxon>
        <taxon>Mollicutes</taxon>
        <taxon>Acholeplasmatales</taxon>
        <taxon>Acholeplasmataceae</taxon>
        <taxon>Candidatus Phytoplasma</taxon>
        <taxon>16SrVI (Clover proliferation group)</taxon>
    </lineage>
</organism>
<name>A0ABT5LB41_9MOLU</name>
<proteinExistence type="inferred from homology"/>
<dbReference type="Proteomes" id="UP001221763">
    <property type="component" value="Unassembled WGS sequence"/>
</dbReference>